<sequence length="442" mass="51429">MTKFDILIIFTGILCLNVMSASADSVVNSNSYLKHEYKELDSLAQINSEFADMISIKLDASDLLKNKLSAFIDSIRKSGIKSDFVNELETKFTHKFKYNYLDISHELTDKFQNLKHKLDESMNSIKSLAEKFDKDKTDEEYKKIESEITEQRLNQQNLMNKFAELEHDDLFIVYDSIAMNIEKSTKEFEEYKKTINVVDNDSDLTLLYNDLVNKIKTNGSYIFTWGRRVDFYYNTISNIKNISINITKMINDNNLNNEPQNERLITEANESKEYIVYVYNVLSTKLAEMFKNFSRAQILNDYALLNIGDSPIIDKNHYLDMKSEFNNSVTLFNDTLLDFEHSDVASYIHVIMEKFSNILIIRNKFDDIIKEILKNEPYEDTDLDDKIDINKSYTKVAHQNGWKTGFMIVGIVIGVAVFVFGVAYALFYFKRRELVESTNLIV</sequence>
<evidence type="ECO:0000256" key="3">
    <source>
        <dbReference type="SAM" id="SignalP"/>
    </source>
</evidence>
<reference evidence="4 5" key="1">
    <citation type="journal article" date="2012" name="Nucleic Acids Res.">
        <title>Sequencing of the smallest Apicomplexan genome from the human pathogen Babesia microti.</title>
        <authorList>
            <person name="Cornillot E."/>
            <person name="Hadj-Kaddour K."/>
            <person name="Dassouli A."/>
            <person name="Noel B."/>
            <person name="Ranwez V."/>
            <person name="Vacherie B."/>
            <person name="Augagneur Y."/>
            <person name="Bres V."/>
            <person name="Duclos A."/>
            <person name="Randazzo S."/>
            <person name="Carcy B."/>
            <person name="Debierre-Grockiego F."/>
            <person name="Delbecq S."/>
            <person name="Moubri-Menage K."/>
            <person name="Shams-Eldin H."/>
            <person name="Usmani-Brown S."/>
            <person name="Bringaud F."/>
            <person name="Wincker P."/>
            <person name="Vivares C.P."/>
            <person name="Schwarz R.T."/>
            <person name="Schetters T.P."/>
            <person name="Krause P.J."/>
            <person name="Gorenflot A."/>
            <person name="Berry V."/>
            <person name="Barbe V."/>
            <person name="Ben Mamoun C."/>
        </authorList>
    </citation>
    <scope>NUCLEOTIDE SEQUENCE [LARGE SCALE GENOMIC DNA]</scope>
    <source>
        <strain evidence="4 5">RI</strain>
    </source>
</reference>
<keyword evidence="2" id="KW-1133">Transmembrane helix</keyword>
<evidence type="ECO:0000256" key="2">
    <source>
        <dbReference type="SAM" id="Phobius"/>
    </source>
</evidence>
<feature type="coiled-coil region" evidence="1">
    <location>
        <begin position="111"/>
        <end position="168"/>
    </location>
</feature>
<feature type="chain" id="PRO_5012706733" evidence="3">
    <location>
        <begin position="24"/>
        <end position="442"/>
    </location>
</feature>
<organism evidence="4 5">
    <name type="scientific">Babesia microti (strain RI)</name>
    <dbReference type="NCBI Taxonomy" id="1133968"/>
    <lineage>
        <taxon>Eukaryota</taxon>
        <taxon>Sar</taxon>
        <taxon>Alveolata</taxon>
        <taxon>Apicomplexa</taxon>
        <taxon>Aconoidasida</taxon>
        <taxon>Piroplasmida</taxon>
        <taxon>Babesiidae</taxon>
        <taxon>Babesia</taxon>
    </lineage>
</organism>
<reference evidence="4 5" key="2">
    <citation type="journal article" date="2013" name="PLoS ONE">
        <title>Whole genome mapping and re-organization of the nuclear and mitochondrial genomes of Babesia microti isolates.</title>
        <authorList>
            <person name="Cornillot E."/>
            <person name="Dassouli A."/>
            <person name="Garg A."/>
            <person name="Pachikara N."/>
            <person name="Randazzo S."/>
            <person name="Depoix D."/>
            <person name="Carcy B."/>
            <person name="Delbecq S."/>
            <person name="Frutos R."/>
            <person name="Silva J.C."/>
            <person name="Sutton R."/>
            <person name="Krause P.J."/>
            <person name="Mamoun C.B."/>
        </authorList>
    </citation>
    <scope>NUCLEOTIDE SEQUENCE [LARGE SCALE GENOMIC DNA]</scope>
    <source>
        <strain evidence="4 5">RI</strain>
    </source>
</reference>
<dbReference type="GeneID" id="24425351"/>
<dbReference type="KEGG" id="bmic:BMR1_03g03525"/>
<keyword evidence="2" id="KW-0472">Membrane</keyword>
<reference evidence="4 5" key="3">
    <citation type="journal article" date="2016" name="Sci. Rep.">
        <title>Genome-wide diversity and gene expression profiling of Babesia microti isolates identify polymorphic genes that mediate host-pathogen interactions.</title>
        <authorList>
            <person name="Silva J.C."/>
            <person name="Cornillot E."/>
            <person name="McCracken C."/>
            <person name="Usmani-Brown S."/>
            <person name="Dwivedi A."/>
            <person name="Ifeonu O.O."/>
            <person name="Crabtree J."/>
            <person name="Gotia H.T."/>
            <person name="Virji A.Z."/>
            <person name="Reynes C."/>
            <person name="Colinge J."/>
            <person name="Kumar V."/>
            <person name="Lawres L."/>
            <person name="Pazzi J.E."/>
            <person name="Pablo J.V."/>
            <person name="Hung C."/>
            <person name="Brancato J."/>
            <person name="Kumari P."/>
            <person name="Orvis J."/>
            <person name="Tretina K."/>
            <person name="Chibucos M."/>
            <person name="Ott S."/>
            <person name="Sadzewicz L."/>
            <person name="Sengamalay N."/>
            <person name="Shetty A.C."/>
            <person name="Su Q."/>
            <person name="Tallon L."/>
            <person name="Fraser C.M."/>
            <person name="Frutos R."/>
            <person name="Molina D.M."/>
            <person name="Krause P.J."/>
            <person name="Ben Mamoun C."/>
        </authorList>
    </citation>
    <scope>NUCLEOTIDE SEQUENCE [LARGE SCALE GENOMIC DNA]</scope>
    <source>
        <strain evidence="4 5">RI</strain>
    </source>
</reference>
<dbReference type="RefSeq" id="XP_012649316.2">
    <property type="nucleotide sequence ID" value="XM_012793862.2"/>
</dbReference>
<gene>
    <name evidence="4" type="ORF">BMR1_03g03525</name>
</gene>
<accession>A0A1R4AC59</accession>
<dbReference type="AlphaFoldDB" id="A0A1R4AC59"/>
<protein>
    <submittedName>
        <fullName evidence="4">Uncharacterized protein</fullName>
    </submittedName>
</protein>
<feature type="signal peptide" evidence="3">
    <location>
        <begin position="1"/>
        <end position="23"/>
    </location>
</feature>
<keyword evidence="3" id="KW-0732">Signal</keyword>
<dbReference type="VEuPathDB" id="PiroplasmaDB:BMR1_03g03525"/>
<feature type="transmembrane region" description="Helical" evidence="2">
    <location>
        <begin position="405"/>
        <end position="429"/>
    </location>
</feature>
<proteinExistence type="predicted"/>
<evidence type="ECO:0000313" key="5">
    <source>
        <dbReference type="Proteomes" id="UP000002899"/>
    </source>
</evidence>
<keyword evidence="5" id="KW-1185">Reference proteome</keyword>
<keyword evidence="2" id="KW-0812">Transmembrane</keyword>
<name>A0A1R4AC59_BABMR</name>
<dbReference type="Proteomes" id="UP000002899">
    <property type="component" value="Chromosome III"/>
</dbReference>
<dbReference type="EMBL" id="LN871598">
    <property type="protein sequence ID" value="SJK86578.1"/>
    <property type="molecule type" value="Genomic_DNA"/>
</dbReference>
<keyword evidence="1" id="KW-0175">Coiled coil</keyword>
<evidence type="ECO:0000256" key="1">
    <source>
        <dbReference type="SAM" id="Coils"/>
    </source>
</evidence>
<evidence type="ECO:0000313" key="4">
    <source>
        <dbReference type="EMBL" id="SJK86578.1"/>
    </source>
</evidence>